<accession>A0A3Q4I839</accession>
<reference evidence="7" key="2">
    <citation type="submission" date="2025-09" db="UniProtKB">
        <authorList>
            <consortium name="Ensembl"/>
        </authorList>
    </citation>
    <scope>IDENTIFICATION</scope>
</reference>
<reference evidence="7" key="1">
    <citation type="submission" date="2025-08" db="UniProtKB">
        <authorList>
            <consortium name="Ensembl"/>
        </authorList>
    </citation>
    <scope>IDENTIFICATION</scope>
</reference>
<dbReference type="InterPro" id="IPR006052">
    <property type="entry name" value="TNF_dom"/>
</dbReference>
<dbReference type="PANTHER" id="PTHR11471:SF34">
    <property type="entry name" value="TUMOR NECROSIS FACTOR LIGAND SUPERFAMILY MEMBER 14"/>
    <property type="match status" value="1"/>
</dbReference>
<sequence>MEKIKYPSVCVVDTHATRPPVPPRLIQVRKKTGVAQILLFMLVSVALCGMVIEACFIYGLYQAEHVSITISVPFAISSCDLLLAHCLVTTATKQPSYGILPSKPVAHLTDGQELAHGKNIMAWSIKADPLLYEMTYEDKELKIQKEGYYYVYSKVFFSDSDRFQHRISMHTDRYSGNITLLQSRKYSSHSKGIQKPQSNSYLGGVFHLYKDDGIFVDVSDTAKIVHHKPYENVFGAYMI</sequence>
<dbReference type="PANTHER" id="PTHR11471">
    <property type="entry name" value="TUMOR NECROSIS FACTOR FAMILY MEMBER"/>
    <property type="match status" value="1"/>
</dbReference>
<evidence type="ECO:0000256" key="4">
    <source>
        <dbReference type="ARBA" id="ARBA00023136"/>
    </source>
</evidence>
<feature type="transmembrane region" description="Helical" evidence="5">
    <location>
        <begin position="37"/>
        <end position="61"/>
    </location>
</feature>
<dbReference type="GO" id="GO:0005125">
    <property type="term" value="F:cytokine activity"/>
    <property type="evidence" value="ECO:0007669"/>
    <property type="project" value="UniProtKB-KW"/>
</dbReference>
<dbReference type="SUPFAM" id="SSF49842">
    <property type="entry name" value="TNF-like"/>
    <property type="match status" value="1"/>
</dbReference>
<keyword evidence="5" id="KW-1133">Transmembrane helix</keyword>
<evidence type="ECO:0000259" key="6">
    <source>
        <dbReference type="PROSITE" id="PS50049"/>
    </source>
</evidence>
<keyword evidence="3" id="KW-0202">Cytokine</keyword>
<keyword evidence="4 5" id="KW-0472">Membrane</keyword>
<evidence type="ECO:0000256" key="1">
    <source>
        <dbReference type="ARBA" id="ARBA00004370"/>
    </source>
</evidence>
<name>A0A3Q4I839_NEOBR</name>
<dbReference type="Bgee" id="ENSNBRG00000020343">
    <property type="expression patterns" value="Expressed in mesonephros and 3 other cell types or tissues"/>
</dbReference>
<evidence type="ECO:0000313" key="7">
    <source>
        <dbReference type="Ensembl" id="ENSNBRP00000026627.1"/>
    </source>
</evidence>
<dbReference type="OMA" id="EACFIYG"/>
<dbReference type="AlphaFoldDB" id="A0A3Q4I839"/>
<proteinExistence type="inferred from homology"/>
<keyword evidence="5" id="KW-0812">Transmembrane</keyword>
<dbReference type="STRING" id="32507.ENSNBRP00000026627"/>
<dbReference type="GeneTree" id="ENSGT01060000248544"/>
<dbReference type="GO" id="GO:0005615">
    <property type="term" value="C:extracellular space"/>
    <property type="evidence" value="ECO:0007669"/>
    <property type="project" value="UniProtKB-KW"/>
</dbReference>
<dbReference type="GO" id="GO:0006955">
    <property type="term" value="P:immune response"/>
    <property type="evidence" value="ECO:0007669"/>
    <property type="project" value="InterPro"/>
</dbReference>
<dbReference type="Pfam" id="PF00229">
    <property type="entry name" value="TNF"/>
    <property type="match status" value="1"/>
</dbReference>
<dbReference type="GO" id="GO:0005164">
    <property type="term" value="F:tumor necrosis factor receptor binding"/>
    <property type="evidence" value="ECO:0007669"/>
    <property type="project" value="InterPro"/>
</dbReference>
<comment type="subcellular location">
    <subcellularLocation>
        <location evidence="1">Membrane</location>
    </subcellularLocation>
</comment>
<comment type="similarity">
    <text evidence="2">Belongs to the tumor necrosis factor family.</text>
</comment>
<dbReference type="Ensembl" id="ENSNBRT00000027329.1">
    <property type="protein sequence ID" value="ENSNBRP00000026627.1"/>
    <property type="gene ID" value="ENSNBRG00000020343.1"/>
</dbReference>
<dbReference type="InterPro" id="IPR008983">
    <property type="entry name" value="Tumour_necrosis_fac-like_dom"/>
</dbReference>
<organism evidence="7 8">
    <name type="scientific">Neolamprologus brichardi</name>
    <name type="common">Fairy cichlid</name>
    <name type="synonym">Lamprologus brichardi</name>
    <dbReference type="NCBI Taxonomy" id="32507"/>
    <lineage>
        <taxon>Eukaryota</taxon>
        <taxon>Metazoa</taxon>
        <taxon>Chordata</taxon>
        <taxon>Craniata</taxon>
        <taxon>Vertebrata</taxon>
        <taxon>Euteleostomi</taxon>
        <taxon>Actinopterygii</taxon>
        <taxon>Neopterygii</taxon>
        <taxon>Teleostei</taxon>
        <taxon>Neoteleostei</taxon>
        <taxon>Acanthomorphata</taxon>
        <taxon>Ovalentaria</taxon>
        <taxon>Cichlomorphae</taxon>
        <taxon>Cichliformes</taxon>
        <taxon>Cichlidae</taxon>
        <taxon>African cichlids</taxon>
        <taxon>Pseudocrenilabrinae</taxon>
        <taxon>Lamprologini</taxon>
        <taxon>Neolamprologus</taxon>
    </lineage>
</organism>
<dbReference type="GO" id="GO:0016020">
    <property type="term" value="C:membrane"/>
    <property type="evidence" value="ECO:0007669"/>
    <property type="project" value="UniProtKB-SubCell"/>
</dbReference>
<dbReference type="Gene3D" id="2.60.120.40">
    <property type="match status" value="1"/>
</dbReference>
<evidence type="ECO:0000256" key="2">
    <source>
        <dbReference type="ARBA" id="ARBA00008670"/>
    </source>
</evidence>
<evidence type="ECO:0000256" key="3">
    <source>
        <dbReference type="ARBA" id="ARBA00022514"/>
    </source>
</evidence>
<dbReference type="PROSITE" id="PS50049">
    <property type="entry name" value="THD_2"/>
    <property type="match status" value="1"/>
</dbReference>
<feature type="domain" description="THD" evidence="6">
    <location>
        <begin position="104"/>
        <end position="239"/>
    </location>
</feature>
<protein>
    <submittedName>
        <fullName evidence="7">TNF superfamily member 14</fullName>
    </submittedName>
</protein>
<dbReference type="Proteomes" id="UP000261580">
    <property type="component" value="Unassembled WGS sequence"/>
</dbReference>
<keyword evidence="8" id="KW-1185">Reference proteome</keyword>
<dbReference type="SMART" id="SM00207">
    <property type="entry name" value="TNF"/>
    <property type="match status" value="1"/>
</dbReference>
<evidence type="ECO:0000313" key="8">
    <source>
        <dbReference type="Proteomes" id="UP000261580"/>
    </source>
</evidence>
<evidence type="ECO:0000256" key="5">
    <source>
        <dbReference type="SAM" id="Phobius"/>
    </source>
</evidence>